<feature type="compositionally biased region" description="Basic and acidic residues" evidence="1">
    <location>
        <begin position="223"/>
        <end position="240"/>
    </location>
</feature>
<organism evidence="2 3">
    <name type="scientific">Actinacidiphila reveromycinica</name>
    <dbReference type="NCBI Taxonomy" id="659352"/>
    <lineage>
        <taxon>Bacteria</taxon>
        <taxon>Bacillati</taxon>
        <taxon>Actinomycetota</taxon>
        <taxon>Actinomycetes</taxon>
        <taxon>Kitasatosporales</taxon>
        <taxon>Streptomycetaceae</taxon>
        <taxon>Actinacidiphila</taxon>
    </lineage>
</organism>
<protein>
    <submittedName>
        <fullName evidence="2">Uncharacterized protein</fullName>
    </submittedName>
</protein>
<proteinExistence type="predicted"/>
<accession>A0A7R6QBQ3</accession>
<feature type="region of interest" description="Disordered" evidence="1">
    <location>
        <begin position="1"/>
        <end position="22"/>
    </location>
</feature>
<name>A0A7R6QBQ3_9ACTN</name>
<dbReference type="KEGG" id="arev:RVR_P22"/>
<dbReference type="Proteomes" id="UP000595703">
    <property type="component" value="Plasmid pRVR2"/>
</dbReference>
<reference evidence="2 3" key="1">
    <citation type="journal article" date="2020" name="Sci. Rep.">
        <title>beta-carboline chemical signals induce reveromycin production through a LuxR family regulator in Streptomyces sp. SN-593.</title>
        <authorList>
            <person name="Panthee S."/>
            <person name="Kito N."/>
            <person name="Hayashi T."/>
            <person name="Shimizu T."/>
            <person name="Ishikawa J."/>
            <person name="Hamamoto H."/>
            <person name="Osada H."/>
            <person name="Takahashi S."/>
        </authorList>
    </citation>
    <scope>NUCLEOTIDE SEQUENCE [LARGE SCALE GENOMIC DNA]</scope>
    <source>
        <strain evidence="2 3">SN-593</strain>
        <plasmid evidence="2 3">pRVR2</plasmid>
    </source>
</reference>
<dbReference type="AlphaFoldDB" id="A0A7R6QBQ3"/>
<sequence length="381" mass="42662">MTTHKKPPSGETPKPSEPGDLGRYRIVARRTDDTHPGATTLTHFTYARSAEEAIAKVRAQHEGPGCVYGEQGLYRVVEVTDEGPFHEVRQQEEARRRYLTTIMDHAKYTLRGGREVDNPHEGQLRLLNDFFTRAVVFPEPHDDGVRPQPHQATFGWTSERPFIEHSSDPGRALAVFLLAYLDHHGMALAPAGTPAASEIDLDTIEALHATADLPDEAPNVARPVEDRSSEGQRSAQREADEGSEAVPELIEQVSDLCEQHFAAVTGSSSEQWEAESREVVGIALRTVKLADRDAYPQVLEEYLNTNRARLERLWARYGPGGMFADEVVLVDFPACYVLCERIEADPLWLNWAWAQEDQEETALERLHDAWLYDTGDTDGGR</sequence>
<evidence type="ECO:0000313" key="2">
    <source>
        <dbReference type="EMBL" id="BBG20747.1"/>
    </source>
</evidence>
<gene>
    <name evidence="2" type="ORF">RVR_P22</name>
</gene>
<dbReference type="EMBL" id="AP018367">
    <property type="protein sequence ID" value="BBG20747.1"/>
    <property type="molecule type" value="Genomic_DNA"/>
</dbReference>
<feature type="region of interest" description="Disordered" evidence="1">
    <location>
        <begin position="211"/>
        <end position="245"/>
    </location>
</feature>
<dbReference type="RefSeq" id="WP_237405505.1">
    <property type="nucleotide sequence ID" value="NZ_AP018367.1"/>
</dbReference>
<keyword evidence="3" id="KW-1185">Reference proteome</keyword>
<evidence type="ECO:0000313" key="3">
    <source>
        <dbReference type="Proteomes" id="UP000595703"/>
    </source>
</evidence>
<evidence type="ECO:0000256" key="1">
    <source>
        <dbReference type="SAM" id="MobiDB-lite"/>
    </source>
</evidence>
<geneLocation type="plasmid" evidence="2 3">
    <name>pRVR2</name>
</geneLocation>
<keyword evidence="2" id="KW-0614">Plasmid</keyword>